<reference evidence="1 2" key="1">
    <citation type="journal article" date="2020" name="ISME J.">
        <title>Parallel Reductive Genome Evolution in Desulfovibrio Ectosymbionts Independently Acquired by Trichonympha Protists in the Termite Gut.</title>
        <authorList>
            <person name="Takeuchi M."/>
            <person name="Kuwahara H."/>
            <person name="Murakami T."/>
            <person name="Takahashi K."/>
            <person name="Kajitani R."/>
            <person name="Toyoda A."/>
            <person name="Itoh T."/>
            <person name="Ohkuma M."/>
            <person name="Hongoh Y."/>
        </authorList>
    </citation>
    <scope>NUCLEOTIDE SEQUENCE [LARGE SCALE GENOMIC DNA]</scope>
    <source>
        <strain evidence="1">ZnDsv-02</strain>
    </source>
</reference>
<comment type="caution">
    <text evidence="1">The sequence shown here is derived from an EMBL/GenBank/DDBJ whole genome shotgun (WGS) entry which is preliminary data.</text>
</comment>
<accession>A0A6L2R5X7</accession>
<organism evidence="1 2">
    <name type="scientific">Candidatus Desulfovibrio kirbyi</name>
    <dbReference type="NCBI Taxonomy" id="2696086"/>
    <lineage>
        <taxon>Bacteria</taxon>
        <taxon>Pseudomonadati</taxon>
        <taxon>Thermodesulfobacteriota</taxon>
        <taxon>Desulfovibrionia</taxon>
        <taxon>Desulfovibrionales</taxon>
        <taxon>Desulfovibrionaceae</taxon>
        <taxon>Desulfovibrio</taxon>
    </lineage>
</organism>
<dbReference type="Proteomes" id="UP000505077">
    <property type="component" value="Unassembled WGS sequence"/>
</dbReference>
<dbReference type="InterPro" id="IPR025528">
    <property type="entry name" value="BrnA_antitoxin"/>
</dbReference>
<evidence type="ECO:0000313" key="1">
    <source>
        <dbReference type="EMBL" id="GFH62966.1"/>
    </source>
</evidence>
<protein>
    <recommendedName>
        <fullName evidence="3">BrnA antitoxin of type II toxin-antitoxin system</fullName>
    </recommendedName>
</protein>
<sequence length="86" mass="10236">MNKNRLPTAEEQMVTLKQKADKDIDFSDIPEITDWSDMVRGKFYRPIKRQVSLRIDADILDWFKNHNPQYQTAINTALRQYVHAQQ</sequence>
<evidence type="ECO:0000313" key="2">
    <source>
        <dbReference type="Proteomes" id="UP000505077"/>
    </source>
</evidence>
<evidence type="ECO:0008006" key="3">
    <source>
        <dbReference type="Google" id="ProtNLM"/>
    </source>
</evidence>
<dbReference type="EMBL" id="BLLL01000007">
    <property type="protein sequence ID" value="GFH62966.1"/>
    <property type="molecule type" value="Genomic_DNA"/>
</dbReference>
<gene>
    <name evidence="1" type="ORF">ZNDK_0737</name>
</gene>
<proteinExistence type="predicted"/>
<dbReference type="Pfam" id="PF14384">
    <property type="entry name" value="BrnA_antitoxin"/>
    <property type="match status" value="1"/>
</dbReference>
<name>A0A6L2R5X7_9BACT</name>
<dbReference type="AlphaFoldDB" id="A0A6L2R5X7"/>